<dbReference type="SUPFAM" id="SSF57863">
    <property type="entry name" value="ArfGap/RecO-like zinc finger"/>
    <property type="match status" value="1"/>
</dbReference>
<evidence type="ECO:0000259" key="4">
    <source>
        <dbReference type="Pfam" id="PF11967"/>
    </source>
</evidence>
<dbReference type="InterPro" id="IPR037278">
    <property type="entry name" value="ARFGAP/RecO"/>
</dbReference>
<dbReference type="GO" id="GO:0006302">
    <property type="term" value="P:double-strand break repair"/>
    <property type="evidence" value="ECO:0007669"/>
    <property type="project" value="TreeGrafter"/>
</dbReference>
<dbReference type="InterPro" id="IPR022572">
    <property type="entry name" value="DNA_rep/recomb_RecO_N"/>
</dbReference>
<evidence type="ECO:0000313" key="6">
    <source>
        <dbReference type="Proteomes" id="UP000228949"/>
    </source>
</evidence>
<dbReference type="Pfam" id="PF11967">
    <property type="entry name" value="RecO_N"/>
    <property type="match status" value="1"/>
</dbReference>
<gene>
    <name evidence="5" type="ORF">COS61_02315</name>
</gene>
<keyword evidence="1" id="KW-0227">DNA damage</keyword>
<comment type="caution">
    <text evidence="5">The sequence shown here is derived from an EMBL/GenBank/DDBJ whole genome shotgun (WGS) entry which is preliminary data.</text>
</comment>
<dbReference type="GO" id="GO:0006310">
    <property type="term" value="P:DNA recombination"/>
    <property type="evidence" value="ECO:0007669"/>
    <property type="project" value="UniProtKB-KW"/>
</dbReference>
<dbReference type="EMBL" id="PEVJ01000056">
    <property type="protein sequence ID" value="PIU98272.1"/>
    <property type="molecule type" value="Genomic_DNA"/>
</dbReference>
<dbReference type="SUPFAM" id="SSF50249">
    <property type="entry name" value="Nucleic acid-binding proteins"/>
    <property type="match status" value="1"/>
</dbReference>
<feature type="domain" description="DNA replication/recombination mediator RecO N-terminal" evidence="4">
    <location>
        <begin position="1"/>
        <end position="66"/>
    </location>
</feature>
<protein>
    <recommendedName>
        <fullName evidence="4">DNA replication/recombination mediator RecO N-terminal domain-containing protein</fullName>
    </recommendedName>
</protein>
<keyword evidence="2" id="KW-0233">DNA recombination</keyword>
<evidence type="ECO:0000256" key="2">
    <source>
        <dbReference type="ARBA" id="ARBA00023172"/>
    </source>
</evidence>
<keyword evidence="3" id="KW-0234">DNA repair</keyword>
<organism evidence="5 6">
    <name type="scientific">Candidatus Wolfebacteria bacterium CG03_land_8_20_14_0_80_40_12</name>
    <dbReference type="NCBI Taxonomy" id="1975069"/>
    <lineage>
        <taxon>Bacteria</taxon>
        <taxon>Candidatus Wolfeibacteriota</taxon>
    </lineage>
</organism>
<evidence type="ECO:0000313" key="5">
    <source>
        <dbReference type="EMBL" id="PIU98272.1"/>
    </source>
</evidence>
<dbReference type="InterPro" id="IPR003717">
    <property type="entry name" value="RecO"/>
</dbReference>
<evidence type="ECO:0000256" key="3">
    <source>
        <dbReference type="ARBA" id="ARBA00023204"/>
    </source>
</evidence>
<dbReference type="PANTHER" id="PTHR33991">
    <property type="entry name" value="DNA REPAIR PROTEIN RECO"/>
    <property type="match status" value="1"/>
</dbReference>
<name>A0A2M7B5F1_9BACT</name>
<dbReference type="Gene3D" id="2.40.50.140">
    <property type="entry name" value="Nucleic acid-binding proteins"/>
    <property type="match status" value="1"/>
</dbReference>
<evidence type="ECO:0000256" key="1">
    <source>
        <dbReference type="ARBA" id="ARBA00022763"/>
    </source>
</evidence>
<dbReference type="PANTHER" id="PTHR33991:SF1">
    <property type="entry name" value="DNA REPAIR PROTEIN RECO"/>
    <property type="match status" value="1"/>
</dbReference>
<accession>A0A2M7B5F1</accession>
<dbReference type="InterPro" id="IPR012340">
    <property type="entry name" value="NA-bd_OB-fold"/>
</dbReference>
<dbReference type="AlphaFoldDB" id="A0A2M7B5F1"/>
<dbReference type="GO" id="GO:0043590">
    <property type="term" value="C:bacterial nucleoid"/>
    <property type="evidence" value="ECO:0007669"/>
    <property type="project" value="TreeGrafter"/>
</dbReference>
<proteinExistence type="predicted"/>
<reference evidence="6" key="1">
    <citation type="submission" date="2017-09" db="EMBL/GenBank/DDBJ databases">
        <title>Depth-based differentiation of microbial function through sediment-hosted aquifers and enrichment of novel symbionts in the deep terrestrial subsurface.</title>
        <authorList>
            <person name="Probst A.J."/>
            <person name="Ladd B."/>
            <person name="Jarett J.K."/>
            <person name="Geller-Mcgrath D.E."/>
            <person name="Sieber C.M.K."/>
            <person name="Emerson J.B."/>
            <person name="Anantharaman K."/>
            <person name="Thomas B.C."/>
            <person name="Malmstrom R."/>
            <person name="Stieglmeier M."/>
            <person name="Klingl A."/>
            <person name="Woyke T."/>
            <person name="Ryan C.M."/>
            <person name="Banfield J.F."/>
        </authorList>
    </citation>
    <scope>NUCLEOTIDE SEQUENCE [LARGE SCALE GENOMIC DNA]</scope>
</reference>
<dbReference type="Proteomes" id="UP000228949">
    <property type="component" value="Unassembled WGS sequence"/>
</dbReference>
<sequence>MLEYSTSALVLDAENSGEFDKRVYLYTKELGKVVAKARSARKITSKLAAYLEPFNFVRIRLVEKNGFQITDALSFGKAEVSRQNADFLQFIKEMTFELQPDKKLWFFLRKKKFAYCPALKILGFDPDFASCQTCGKKTVSYFLKTDQTFFCRNCAFKIPKNEIILLESLKV</sequence>